<evidence type="ECO:0000313" key="1">
    <source>
        <dbReference type="EMBL" id="GAB0058568.1"/>
    </source>
</evidence>
<comment type="caution">
    <text evidence="1">The sequence shown here is derived from an EMBL/GenBank/DDBJ whole genome shotgun (WGS) entry which is preliminary data.</text>
</comment>
<name>A0ABQ0CCH3_9PROT</name>
<dbReference type="EMBL" id="BAAFGK010000005">
    <property type="protein sequence ID" value="GAB0058568.1"/>
    <property type="molecule type" value="Genomic_DNA"/>
</dbReference>
<dbReference type="RefSeq" id="WP_420906288.1">
    <property type="nucleotide sequence ID" value="NZ_BAAFGK010000005.1"/>
</dbReference>
<sequence>MEWKREKPKEQGWFWWKPVPNYAEAVLIKQGFVYRVGVVEGKQLGLCVGHWMGPIEPPTPGMGAVPG</sequence>
<keyword evidence="2" id="KW-1185">Reference proteome</keyword>
<accession>A0ABQ0CCH3</accession>
<proteinExistence type="predicted"/>
<reference evidence="1 2" key="1">
    <citation type="submission" date="2024-05" db="EMBL/GenBank/DDBJ databases">
        <authorList>
            <consortium name="Candidatus Magnetaquicoccaceae bacterium FCR-1 genome sequencing consortium"/>
            <person name="Shimoshige H."/>
            <person name="Shimamura S."/>
            <person name="Taoka A."/>
            <person name="Kobayashi H."/>
            <person name="Maekawa T."/>
        </authorList>
    </citation>
    <scope>NUCLEOTIDE SEQUENCE [LARGE SCALE GENOMIC DNA]</scope>
    <source>
        <strain evidence="1 2">FCR-1</strain>
    </source>
</reference>
<organism evidence="1 2">
    <name type="scientific">Candidatus Magnetaquiglobus chichijimensis</name>
    <dbReference type="NCBI Taxonomy" id="3141448"/>
    <lineage>
        <taxon>Bacteria</taxon>
        <taxon>Pseudomonadati</taxon>
        <taxon>Pseudomonadota</taxon>
        <taxon>Magnetococcia</taxon>
        <taxon>Magnetococcales</taxon>
        <taxon>Candidatus Magnetaquicoccaceae</taxon>
        <taxon>Candidatus Magnetaquiglobus</taxon>
    </lineage>
</organism>
<dbReference type="Proteomes" id="UP001628193">
    <property type="component" value="Unassembled WGS sequence"/>
</dbReference>
<reference evidence="1 2" key="2">
    <citation type="submission" date="2024-09" db="EMBL/GenBank/DDBJ databases">
        <title>Draft genome sequence of Candidatus Magnetaquicoccaceae bacterium FCR-1.</title>
        <authorList>
            <person name="Shimoshige H."/>
            <person name="Shimamura S."/>
            <person name="Taoka A."/>
            <person name="Kobayashi H."/>
            <person name="Maekawa T."/>
        </authorList>
    </citation>
    <scope>NUCLEOTIDE SEQUENCE [LARGE SCALE GENOMIC DNA]</scope>
    <source>
        <strain evidence="1 2">FCR-1</strain>
    </source>
</reference>
<evidence type="ECO:0000313" key="2">
    <source>
        <dbReference type="Proteomes" id="UP001628193"/>
    </source>
</evidence>
<gene>
    <name evidence="1" type="ORF">SIID45300_02919</name>
</gene>
<protein>
    <submittedName>
        <fullName evidence="1">Uncharacterized protein</fullName>
    </submittedName>
</protein>